<dbReference type="RefSeq" id="WP_142979757.1">
    <property type="nucleotide sequence ID" value="NZ_RKLU01000003.1"/>
</dbReference>
<evidence type="ECO:0000313" key="2">
    <source>
        <dbReference type="EMBL" id="TQQ81195.1"/>
    </source>
</evidence>
<keyword evidence="3" id="KW-1185">Reference proteome</keyword>
<keyword evidence="1" id="KW-0812">Transmembrane</keyword>
<feature type="transmembrane region" description="Helical" evidence="1">
    <location>
        <begin position="73"/>
        <end position="93"/>
    </location>
</feature>
<feature type="transmembrane region" description="Helical" evidence="1">
    <location>
        <begin position="105"/>
        <end position="133"/>
    </location>
</feature>
<sequence>MPLTDTTWTEIADRDPPLLVALLAGAVTAVAGVVGYIPIAIVTNDYVDGFQVLSAMDVSYGILEYFFTQSLTYHAAVLLLPPLVTTAAGISLARRWGFTSWKTELKIALGAVTGPIVAIAIAGGVGLLVIAAIDSIAIALLGIPFSMGIVIAMAILVSAVETVGVACGLLLIRGLDSITAAP</sequence>
<evidence type="ECO:0000313" key="3">
    <source>
        <dbReference type="Proteomes" id="UP000705823"/>
    </source>
</evidence>
<feature type="transmembrane region" description="Helical" evidence="1">
    <location>
        <begin position="20"/>
        <end position="42"/>
    </location>
</feature>
<evidence type="ECO:0000256" key="1">
    <source>
        <dbReference type="SAM" id="Phobius"/>
    </source>
</evidence>
<gene>
    <name evidence="2" type="ORF">EGH24_08675</name>
</gene>
<dbReference type="EMBL" id="RKLU01000003">
    <property type="protein sequence ID" value="TQQ81195.1"/>
    <property type="molecule type" value="Genomic_DNA"/>
</dbReference>
<accession>A0A8J8P9P2</accession>
<keyword evidence="1" id="KW-0472">Membrane</keyword>
<keyword evidence="1" id="KW-1133">Transmembrane helix</keyword>
<feature type="transmembrane region" description="Helical" evidence="1">
    <location>
        <begin position="145"/>
        <end position="172"/>
    </location>
</feature>
<reference evidence="2" key="1">
    <citation type="submission" date="2019-02" db="EMBL/GenBank/DDBJ databases">
        <title>Halonotius sp. a new haloarchaeum isolated from saline soil.</title>
        <authorList>
            <person name="Duran-Viseras A."/>
            <person name="Sanchez-Porro C."/>
            <person name="Ventosa A."/>
        </authorList>
    </citation>
    <scope>NUCLEOTIDE SEQUENCE</scope>
    <source>
        <strain evidence="2">F15B</strain>
    </source>
</reference>
<dbReference type="Proteomes" id="UP000705823">
    <property type="component" value="Unassembled WGS sequence"/>
</dbReference>
<protein>
    <submittedName>
        <fullName evidence="2">Uncharacterized protein</fullName>
    </submittedName>
</protein>
<comment type="caution">
    <text evidence="2">The sequence shown here is derived from an EMBL/GenBank/DDBJ whole genome shotgun (WGS) entry which is preliminary data.</text>
</comment>
<name>A0A8J8P9P2_9EURY</name>
<dbReference type="AlphaFoldDB" id="A0A8J8P9P2"/>
<organism evidence="2 3">
    <name type="scientific">Halonotius terrestris</name>
    <dbReference type="NCBI Taxonomy" id="2487750"/>
    <lineage>
        <taxon>Archaea</taxon>
        <taxon>Methanobacteriati</taxon>
        <taxon>Methanobacteriota</taxon>
        <taxon>Stenosarchaea group</taxon>
        <taxon>Halobacteria</taxon>
        <taxon>Halobacteriales</taxon>
        <taxon>Haloferacaceae</taxon>
        <taxon>Halonotius</taxon>
    </lineage>
</organism>
<proteinExistence type="predicted"/>